<sequence>LLDRHAAAIGYEMWTELGDWIRCRLKKGVCEQGSATQEALDNCGVSITELQEQWANQRVAQLSIRAHVPTKLKKELDTVLSLQADLDTTTKVIQMAQENIERENVTPSVLDALASMERSHARLVVKAEALYSSLNVHDQFPELTNVSLDFVCTLLMAHNLKINICKQAISSFFKWDKLDHAVGGKDKPLGVSFIASSYLLSKE</sequence>
<keyword evidence="2" id="KW-1185">Reference proteome</keyword>
<protein>
    <submittedName>
        <fullName evidence="1">Uncharacterized protein</fullName>
    </submittedName>
</protein>
<gene>
    <name evidence="1" type="ORF">PISMIDRAFT_100023</name>
</gene>
<reference evidence="1 2" key="1">
    <citation type="submission" date="2014-04" db="EMBL/GenBank/DDBJ databases">
        <authorList>
            <consortium name="DOE Joint Genome Institute"/>
            <person name="Kuo A."/>
            <person name="Kohler A."/>
            <person name="Costa M.D."/>
            <person name="Nagy L.G."/>
            <person name="Floudas D."/>
            <person name="Copeland A."/>
            <person name="Barry K.W."/>
            <person name="Cichocki N."/>
            <person name="Veneault-Fourrey C."/>
            <person name="LaButti K."/>
            <person name="Lindquist E.A."/>
            <person name="Lipzen A."/>
            <person name="Lundell T."/>
            <person name="Morin E."/>
            <person name="Murat C."/>
            <person name="Sun H."/>
            <person name="Tunlid A."/>
            <person name="Henrissat B."/>
            <person name="Grigoriev I.V."/>
            <person name="Hibbett D.S."/>
            <person name="Martin F."/>
            <person name="Nordberg H.P."/>
            <person name="Cantor M.N."/>
            <person name="Hua S.X."/>
        </authorList>
    </citation>
    <scope>NUCLEOTIDE SEQUENCE [LARGE SCALE GENOMIC DNA]</scope>
    <source>
        <strain evidence="1 2">441</strain>
    </source>
</reference>
<reference evidence="2" key="2">
    <citation type="submission" date="2015-01" db="EMBL/GenBank/DDBJ databases">
        <title>Evolutionary Origins and Diversification of the Mycorrhizal Mutualists.</title>
        <authorList>
            <consortium name="DOE Joint Genome Institute"/>
            <consortium name="Mycorrhizal Genomics Consortium"/>
            <person name="Kohler A."/>
            <person name="Kuo A."/>
            <person name="Nagy L.G."/>
            <person name="Floudas D."/>
            <person name="Copeland A."/>
            <person name="Barry K.W."/>
            <person name="Cichocki N."/>
            <person name="Veneault-Fourrey C."/>
            <person name="LaButti K."/>
            <person name="Lindquist E.A."/>
            <person name="Lipzen A."/>
            <person name="Lundell T."/>
            <person name="Morin E."/>
            <person name="Murat C."/>
            <person name="Riley R."/>
            <person name="Ohm R."/>
            <person name="Sun H."/>
            <person name="Tunlid A."/>
            <person name="Henrissat B."/>
            <person name="Grigoriev I.V."/>
            <person name="Hibbett D.S."/>
            <person name="Martin F."/>
        </authorList>
    </citation>
    <scope>NUCLEOTIDE SEQUENCE [LARGE SCALE GENOMIC DNA]</scope>
    <source>
        <strain evidence="2">441</strain>
    </source>
</reference>
<organism evidence="1 2">
    <name type="scientific">Pisolithus microcarpus 441</name>
    <dbReference type="NCBI Taxonomy" id="765257"/>
    <lineage>
        <taxon>Eukaryota</taxon>
        <taxon>Fungi</taxon>
        <taxon>Dikarya</taxon>
        <taxon>Basidiomycota</taxon>
        <taxon>Agaricomycotina</taxon>
        <taxon>Agaricomycetes</taxon>
        <taxon>Agaricomycetidae</taxon>
        <taxon>Boletales</taxon>
        <taxon>Sclerodermatineae</taxon>
        <taxon>Pisolithaceae</taxon>
        <taxon>Pisolithus</taxon>
    </lineage>
</organism>
<evidence type="ECO:0000313" key="2">
    <source>
        <dbReference type="Proteomes" id="UP000054018"/>
    </source>
</evidence>
<dbReference type="EMBL" id="KN833723">
    <property type="protein sequence ID" value="KIK23750.1"/>
    <property type="molecule type" value="Genomic_DNA"/>
</dbReference>
<dbReference type="STRING" id="765257.A0A0C9YFS8"/>
<dbReference type="Proteomes" id="UP000054018">
    <property type="component" value="Unassembled WGS sequence"/>
</dbReference>
<feature type="non-terminal residue" evidence="1">
    <location>
        <position position="1"/>
    </location>
</feature>
<accession>A0A0C9YFS8</accession>
<name>A0A0C9YFS8_9AGAM</name>
<evidence type="ECO:0000313" key="1">
    <source>
        <dbReference type="EMBL" id="KIK23750.1"/>
    </source>
</evidence>
<proteinExistence type="predicted"/>
<dbReference type="HOGENOM" id="CLU_114232_0_0_1"/>
<dbReference type="OrthoDB" id="3364670at2759"/>
<dbReference type="AlphaFoldDB" id="A0A0C9YFS8"/>